<dbReference type="Pfam" id="PF00561">
    <property type="entry name" value="Abhydrolase_1"/>
    <property type="match status" value="1"/>
</dbReference>
<dbReference type="AlphaFoldDB" id="A0A917G2N9"/>
<reference evidence="3" key="2">
    <citation type="submission" date="2020-09" db="EMBL/GenBank/DDBJ databases">
        <authorList>
            <person name="Sun Q."/>
            <person name="Zhou Y."/>
        </authorList>
    </citation>
    <scope>NUCLEOTIDE SEQUENCE</scope>
    <source>
        <strain evidence="3">CGMCC 1.12987</strain>
    </source>
</reference>
<dbReference type="Gene3D" id="3.40.50.1820">
    <property type="entry name" value="alpha/beta hydrolase"/>
    <property type="match status" value="1"/>
</dbReference>
<keyword evidence="4" id="KW-1185">Reference proteome</keyword>
<dbReference type="SUPFAM" id="SSF53474">
    <property type="entry name" value="alpha/beta-Hydrolases"/>
    <property type="match status" value="1"/>
</dbReference>
<protein>
    <submittedName>
        <fullName evidence="3">Hydrolase</fullName>
    </submittedName>
</protein>
<dbReference type="EMBL" id="BMGR01000016">
    <property type="protein sequence ID" value="GGG20125.1"/>
    <property type="molecule type" value="Genomic_DNA"/>
</dbReference>
<dbReference type="Proteomes" id="UP000644756">
    <property type="component" value="Unassembled WGS sequence"/>
</dbReference>
<dbReference type="PANTHER" id="PTHR43798">
    <property type="entry name" value="MONOACYLGLYCEROL LIPASE"/>
    <property type="match status" value="1"/>
</dbReference>
<evidence type="ECO:0000256" key="1">
    <source>
        <dbReference type="ARBA" id="ARBA00022801"/>
    </source>
</evidence>
<feature type="domain" description="AB hydrolase-1" evidence="2">
    <location>
        <begin position="21"/>
        <end position="235"/>
    </location>
</feature>
<gene>
    <name evidence="3" type="ORF">GCM10010916_41100</name>
</gene>
<dbReference type="InterPro" id="IPR000073">
    <property type="entry name" value="AB_hydrolase_1"/>
</dbReference>
<accession>A0A917G2N9</accession>
<keyword evidence="1 3" id="KW-0378">Hydrolase</keyword>
<evidence type="ECO:0000313" key="3">
    <source>
        <dbReference type="EMBL" id="GGG20125.1"/>
    </source>
</evidence>
<dbReference type="RefSeq" id="WP_188532955.1">
    <property type="nucleotide sequence ID" value="NZ_BMGR01000016.1"/>
</dbReference>
<organism evidence="3 4">
    <name type="scientific">Paenibacillus abyssi</name>
    <dbReference type="NCBI Taxonomy" id="1340531"/>
    <lineage>
        <taxon>Bacteria</taxon>
        <taxon>Bacillati</taxon>
        <taxon>Bacillota</taxon>
        <taxon>Bacilli</taxon>
        <taxon>Bacillales</taxon>
        <taxon>Paenibacillaceae</taxon>
        <taxon>Paenibacillus</taxon>
    </lineage>
</organism>
<dbReference type="InterPro" id="IPR029058">
    <property type="entry name" value="AB_hydrolase_fold"/>
</dbReference>
<proteinExistence type="predicted"/>
<evidence type="ECO:0000313" key="4">
    <source>
        <dbReference type="Proteomes" id="UP000644756"/>
    </source>
</evidence>
<dbReference type="GO" id="GO:0016020">
    <property type="term" value="C:membrane"/>
    <property type="evidence" value="ECO:0007669"/>
    <property type="project" value="TreeGrafter"/>
</dbReference>
<dbReference type="GO" id="GO:0016787">
    <property type="term" value="F:hydrolase activity"/>
    <property type="evidence" value="ECO:0007669"/>
    <property type="project" value="UniProtKB-KW"/>
</dbReference>
<sequence length="298" mass="34285">MPLENINGAVMHYRVQGEGIPILFIHPPLLTSANFRYQQVQLSNEFQVITFDIRGHGQSGRSNVPITYELIVEDMKQLMDRLKIKQAYICGYSTGGSIALEAMLTHPERFMGGIMVSAMSEVSDFVLKNRIRIAVGLSRWKAAIRLLMLGITWGNSDGVKTFRNLLRDSKRGNVANINQYYKYSLGYSCTKNLSLIKAPVLLLYGKKDWSFKRYRKKLQEGLTRYDLMIFEDEKHQLPTKAADEMNEIIRRWIRVHQYNINHKGTAPIVTPKAFMFEDQSQLETTKFTESHSPPFGRL</sequence>
<dbReference type="InterPro" id="IPR050266">
    <property type="entry name" value="AB_hydrolase_sf"/>
</dbReference>
<name>A0A917G2N9_9BACL</name>
<dbReference type="PANTHER" id="PTHR43798:SF31">
    <property type="entry name" value="AB HYDROLASE SUPERFAMILY PROTEIN YCLE"/>
    <property type="match status" value="1"/>
</dbReference>
<comment type="caution">
    <text evidence="3">The sequence shown here is derived from an EMBL/GenBank/DDBJ whole genome shotgun (WGS) entry which is preliminary data.</text>
</comment>
<reference evidence="3" key="1">
    <citation type="journal article" date="2014" name="Int. J. Syst. Evol. Microbiol.">
        <title>Complete genome sequence of Corynebacterium casei LMG S-19264T (=DSM 44701T), isolated from a smear-ripened cheese.</title>
        <authorList>
            <consortium name="US DOE Joint Genome Institute (JGI-PGF)"/>
            <person name="Walter F."/>
            <person name="Albersmeier A."/>
            <person name="Kalinowski J."/>
            <person name="Ruckert C."/>
        </authorList>
    </citation>
    <scope>NUCLEOTIDE SEQUENCE</scope>
    <source>
        <strain evidence="3">CGMCC 1.12987</strain>
    </source>
</reference>
<evidence type="ECO:0000259" key="2">
    <source>
        <dbReference type="Pfam" id="PF00561"/>
    </source>
</evidence>